<comment type="caution">
    <text evidence="1">The sequence shown here is derived from an EMBL/GenBank/DDBJ whole genome shotgun (WGS) entry which is preliminary data.</text>
</comment>
<protein>
    <submittedName>
        <fullName evidence="1">Uncharacterized protein</fullName>
    </submittedName>
</protein>
<reference evidence="1" key="1">
    <citation type="journal article" date="2015" name="Nature">
        <title>Complex archaea that bridge the gap between prokaryotes and eukaryotes.</title>
        <authorList>
            <person name="Spang A."/>
            <person name="Saw J.H."/>
            <person name="Jorgensen S.L."/>
            <person name="Zaremba-Niedzwiedzka K."/>
            <person name="Martijn J."/>
            <person name="Lind A.E."/>
            <person name="van Eijk R."/>
            <person name="Schleper C."/>
            <person name="Guy L."/>
            <person name="Ettema T.J."/>
        </authorList>
    </citation>
    <scope>NUCLEOTIDE SEQUENCE</scope>
</reference>
<organism evidence="1">
    <name type="scientific">marine sediment metagenome</name>
    <dbReference type="NCBI Taxonomy" id="412755"/>
    <lineage>
        <taxon>unclassified sequences</taxon>
        <taxon>metagenomes</taxon>
        <taxon>ecological metagenomes</taxon>
    </lineage>
</organism>
<gene>
    <name evidence="1" type="ORF">LCGC14_2769370</name>
</gene>
<dbReference type="Gene3D" id="3.40.50.300">
    <property type="entry name" value="P-loop containing nucleotide triphosphate hydrolases"/>
    <property type="match status" value="1"/>
</dbReference>
<dbReference type="Pfam" id="PF03237">
    <property type="entry name" value="Terminase_6N"/>
    <property type="match status" value="1"/>
</dbReference>
<sequence length="303" mass="34117">MTTESPTVTLEQLDREIASRSFPEFLKFVKILEPPTTISRGGVIPFEMWDHLTEFVGALGKERLIAVLKSRQLGFSWTLAAYALWTAQFKEGANVLAFSQGQLEATVFLGKSKFIHEHLPEHLKIPLTRDNDTTMEFSSMKSKIVALPSTEKAGRGEMATLVIWDEAEFHENLPLNYAAAKPAIDAGGQAIFCSTPLKKTPASLFKEIVRGAKAKRNGFFLVYAGWNSRKDRDQKWWDARYKEAPITEGITPDLYMEQEHHGTFEEAMAPSRVMAAFDVDALDDMQNDVKRPVETRNGVVNIY</sequence>
<dbReference type="InterPro" id="IPR027417">
    <property type="entry name" value="P-loop_NTPase"/>
</dbReference>
<name>A0A0F8ZIF3_9ZZZZ</name>
<evidence type="ECO:0000313" key="1">
    <source>
        <dbReference type="EMBL" id="KKK85825.1"/>
    </source>
</evidence>
<accession>A0A0F8ZIF3</accession>
<dbReference type="AlphaFoldDB" id="A0A0F8ZIF3"/>
<dbReference type="EMBL" id="LAZR01051130">
    <property type="protein sequence ID" value="KKK85825.1"/>
    <property type="molecule type" value="Genomic_DNA"/>
</dbReference>
<feature type="non-terminal residue" evidence="1">
    <location>
        <position position="303"/>
    </location>
</feature>
<proteinExistence type="predicted"/>